<organism evidence="8 9">
    <name type="scientific">Oesophagostomum dentatum</name>
    <name type="common">Nodular worm</name>
    <dbReference type="NCBI Taxonomy" id="61180"/>
    <lineage>
        <taxon>Eukaryota</taxon>
        <taxon>Metazoa</taxon>
        <taxon>Ecdysozoa</taxon>
        <taxon>Nematoda</taxon>
        <taxon>Chromadorea</taxon>
        <taxon>Rhabditida</taxon>
        <taxon>Rhabditina</taxon>
        <taxon>Rhabditomorpha</taxon>
        <taxon>Strongyloidea</taxon>
        <taxon>Strongylidae</taxon>
        <taxon>Oesophagostomum</taxon>
    </lineage>
</organism>
<dbReference type="OrthoDB" id="432299at2759"/>
<dbReference type="GO" id="GO:0046872">
    <property type="term" value="F:metal ion binding"/>
    <property type="evidence" value="ECO:0007669"/>
    <property type="project" value="UniProtKB-UniRule"/>
</dbReference>
<dbReference type="InterPro" id="IPR001199">
    <property type="entry name" value="Cyt_B5-like_heme/steroid-bd"/>
</dbReference>
<dbReference type="Pfam" id="PF00970">
    <property type="entry name" value="FAD_binding_6"/>
    <property type="match status" value="1"/>
</dbReference>
<evidence type="ECO:0000313" key="8">
    <source>
        <dbReference type="EMBL" id="KHJ93426.1"/>
    </source>
</evidence>
<evidence type="ECO:0000313" key="9">
    <source>
        <dbReference type="Proteomes" id="UP000053660"/>
    </source>
</evidence>
<dbReference type="GO" id="GO:0005783">
    <property type="term" value="C:endoplasmic reticulum"/>
    <property type="evidence" value="ECO:0007669"/>
    <property type="project" value="TreeGrafter"/>
</dbReference>
<keyword evidence="9" id="KW-1185">Reference proteome</keyword>
<evidence type="ECO:0000256" key="4">
    <source>
        <dbReference type="ARBA" id="ARBA00023002"/>
    </source>
</evidence>
<dbReference type="InterPro" id="IPR008333">
    <property type="entry name" value="Cbr1-like_FAD-bd_dom"/>
</dbReference>
<keyword evidence="5 6" id="KW-0408">Iron</keyword>
<dbReference type="PROSITE" id="PS50255">
    <property type="entry name" value="CYTOCHROME_B5_2"/>
    <property type="match status" value="1"/>
</dbReference>
<dbReference type="InterPro" id="IPR036400">
    <property type="entry name" value="Cyt_B5-like_heme/steroid_sf"/>
</dbReference>
<keyword evidence="2 6" id="KW-0349">Heme</keyword>
<feature type="domain" description="Cytochrome b5 heme-binding" evidence="7">
    <location>
        <begin position="44"/>
        <end position="120"/>
    </location>
</feature>
<dbReference type="InterPro" id="IPR051872">
    <property type="entry name" value="Cytochrome_b5/Flavoprotein_Rdt"/>
</dbReference>
<name>A0A0B1TBA0_OESDE</name>
<gene>
    <name evidence="8" type="ORF">OESDEN_06664</name>
</gene>
<dbReference type="EMBL" id="KN550777">
    <property type="protein sequence ID" value="KHJ93426.1"/>
    <property type="molecule type" value="Genomic_DNA"/>
</dbReference>
<reference evidence="8 9" key="1">
    <citation type="submission" date="2014-03" db="EMBL/GenBank/DDBJ databases">
        <title>Draft genome of the hookworm Oesophagostomum dentatum.</title>
        <authorList>
            <person name="Mitreva M."/>
        </authorList>
    </citation>
    <scope>NUCLEOTIDE SEQUENCE [LARGE SCALE GENOMIC DNA]</scope>
    <source>
        <strain evidence="8 9">OD-Hann</strain>
    </source>
</reference>
<dbReference type="SUPFAM" id="SSF63380">
    <property type="entry name" value="Riboflavin synthase domain-like"/>
    <property type="match status" value="1"/>
</dbReference>
<accession>A0A0B1TBA0</accession>
<keyword evidence="3 6" id="KW-0479">Metal-binding</keyword>
<comment type="similarity">
    <text evidence="6">Belongs to the cytochrome b5 family.</text>
</comment>
<dbReference type="InterPro" id="IPR018506">
    <property type="entry name" value="Cyt_B5_heme-BS"/>
</dbReference>
<dbReference type="InterPro" id="IPR017938">
    <property type="entry name" value="Riboflavin_synthase-like_b-brl"/>
</dbReference>
<dbReference type="PROSITE" id="PS00191">
    <property type="entry name" value="CYTOCHROME_B5_1"/>
    <property type="match status" value="1"/>
</dbReference>
<evidence type="ECO:0000256" key="5">
    <source>
        <dbReference type="ARBA" id="ARBA00023004"/>
    </source>
</evidence>
<dbReference type="Gene3D" id="3.10.120.10">
    <property type="entry name" value="Cytochrome b5-like heme/steroid binding domain"/>
    <property type="match status" value="1"/>
</dbReference>
<dbReference type="GO" id="GO:0020037">
    <property type="term" value="F:heme binding"/>
    <property type="evidence" value="ECO:0007669"/>
    <property type="project" value="UniProtKB-UniRule"/>
</dbReference>
<evidence type="ECO:0000259" key="7">
    <source>
        <dbReference type="PROSITE" id="PS50255"/>
    </source>
</evidence>
<dbReference type="PANTHER" id="PTHR46237">
    <property type="entry name" value="CYTOCHROME B5 REDUCTASE 4 FAMILY MEMBER"/>
    <property type="match status" value="1"/>
</dbReference>
<sequence>MGSSESKPTAGRSEYGRVKVALPPGKGLMDWIRLASEKILAKKHMSVDHEELTKHNKKDDCWILIFGQVYDVTSYLEFHPGGIPELMRAAGTDGTDLFNQYHAWVNYESMLKSCLVGRFTGDVAKLPQPGPSTIDQPLSVSAQLNALIMKGKQNQEMETYGVKIEKDTNSVSLKCNHWNNLRLENVVVDWSSTKKRLRIVVRPAGSAVIEVKWDSIPMEATLVGYRILVRDSRIVINFDGEGLDVAAVLSSANQSVRQSPLLAYHECLIEEKRPISHDTRLYRMCLPQGTFLPVAVGRHVSFKIKKGSSKIYRSYTPVNFGSLPENADCDSASVSIAEPAKMLFAI</sequence>
<dbReference type="GO" id="GO:0004128">
    <property type="term" value="F:cytochrome-b5 reductase activity, acting on NAD(P)H"/>
    <property type="evidence" value="ECO:0007669"/>
    <property type="project" value="TreeGrafter"/>
</dbReference>
<dbReference type="PANTHER" id="PTHR46237:SF1">
    <property type="entry name" value="CYTOCHROME B5 REDUCTASE 4"/>
    <property type="match status" value="1"/>
</dbReference>
<dbReference type="Gene3D" id="2.40.30.10">
    <property type="entry name" value="Translation factors"/>
    <property type="match status" value="1"/>
</dbReference>
<evidence type="ECO:0000256" key="3">
    <source>
        <dbReference type="ARBA" id="ARBA00022723"/>
    </source>
</evidence>
<dbReference type="FunFam" id="3.10.120.10:FF:000001">
    <property type="entry name" value="Cytochrome b5 reductase 4"/>
    <property type="match status" value="1"/>
</dbReference>
<proteinExistence type="inferred from homology"/>
<dbReference type="GO" id="GO:0006801">
    <property type="term" value="P:superoxide metabolic process"/>
    <property type="evidence" value="ECO:0007669"/>
    <property type="project" value="TreeGrafter"/>
</dbReference>
<feature type="non-terminal residue" evidence="8">
    <location>
        <position position="346"/>
    </location>
</feature>
<evidence type="ECO:0000256" key="1">
    <source>
        <dbReference type="ARBA" id="ARBA00006105"/>
    </source>
</evidence>
<dbReference type="SMART" id="SM01117">
    <property type="entry name" value="Cyt-b5"/>
    <property type="match status" value="1"/>
</dbReference>
<comment type="similarity">
    <text evidence="1">Belongs to the flavoprotein pyridine nucleotide cytochrome reductase family.</text>
</comment>
<protein>
    <submittedName>
        <fullName evidence="8">Cytochrome b5-like Heme/Steroid binding domain protein</fullName>
    </submittedName>
</protein>
<keyword evidence="4" id="KW-0560">Oxidoreductase</keyword>
<dbReference type="Proteomes" id="UP000053660">
    <property type="component" value="Unassembled WGS sequence"/>
</dbReference>
<dbReference type="SUPFAM" id="SSF55856">
    <property type="entry name" value="Cytochrome b5-like heme/steroid binding domain"/>
    <property type="match status" value="1"/>
</dbReference>
<dbReference type="Pfam" id="PF00173">
    <property type="entry name" value="Cyt-b5"/>
    <property type="match status" value="1"/>
</dbReference>
<evidence type="ECO:0000256" key="6">
    <source>
        <dbReference type="RuleBase" id="RU362121"/>
    </source>
</evidence>
<evidence type="ECO:0000256" key="2">
    <source>
        <dbReference type="ARBA" id="ARBA00022617"/>
    </source>
</evidence>
<dbReference type="AlphaFoldDB" id="A0A0B1TBA0"/>